<evidence type="ECO:0000313" key="1">
    <source>
        <dbReference type="EMBL" id="EGG09400.1"/>
    </source>
</evidence>
<protein>
    <recommendedName>
        <fullName evidence="3">F-box domain-containing protein</fullName>
    </recommendedName>
</protein>
<keyword evidence="2" id="KW-1185">Reference proteome</keyword>
<dbReference type="KEGG" id="mlr:MELLADRAFT_95851"/>
<dbReference type="SUPFAM" id="SSF52047">
    <property type="entry name" value="RNI-like"/>
    <property type="match status" value="1"/>
</dbReference>
<dbReference type="VEuPathDB" id="FungiDB:MELLADRAFT_95851"/>
<dbReference type="InterPro" id="IPR032675">
    <property type="entry name" value="LRR_dom_sf"/>
</dbReference>
<dbReference type="InParanoid" id="F4RDH0"/>
<gene>
    <name evidence="1" type="ORF">MELLADRAFT_95851</name>
</gene>
<name>F4RDH0_MELLP</name>
<evidence type="ECO:0008006" key="3">
    <source>
        <dbReference type="Google" id="ProtNLM"/>
    </source>
</evidence>
<organism evidence="2">
    <name type="scientific">Melampsora larici-populina (strain 98AG31 / pathotype 3-4-7)</name>
    <name type="common">Poplar leaf rust fungus</name>
    <dbReference type="NCBI Taxonomy" id="747676"/>
    <lineage>
        <taxon>Eukaryota</taxon>
        <taxon>Fungi</taxon>
        <taxon>Dikarya</taxon>
        <taxon>Basidiomycota</taxon>
        <taxon>Pucciniomycotina</taxon>
        <taxon>Pucciniomycetes</taxon>
        <taxon>Pucciniales</taxon>
        <taxon>Melampsoraceae</taxon>
        <taxon>Melampsora</taxon>
    </lineage>
</organism>
<dbReference type="HOGENOM" id="CLU_038956_0_0_1"/>
<dbReference type="RefSeq" id="XP_007407127.1">
    <property type="nucleotide sequence ID" value="XM_007407065.1"/>
</dbReference>
<evidence type="ECO:0000313" key="2">
    <source>
        <dbReference type="Proteomes" id="UP000001072"/>
    </source>
</evidence>
<dbReference type="AlphaFoldDB" id="F4RDH0"/>
<accession>F4RDH0</accession>
<sequence>MSASFIPAEGPRVQHQIKMPNSRNAKTQLDQPTKIVSGTQRDLLGQLPYEIFFQIAKYLDKDRTHQINRDLGDGNYRQKAKQILTLVSKDSKLLYIYQYNPEARIMSDLQSLSAVNRRMHHLCQPFIWQSLAIPHEVSRPISFWTQEILPKYASYVKEFYALMEDEFTTISHKPLSIRPARRAAGDENQHHFTFRSSDTNKFKFRQSIENRFKLDGSALDKDLHFDHLDPQVQQSLSGVKQDVVLLHSPGLGPKDLLKVLSQCDGFTKLSLQFPCAMDPHPTDMTTNLICNLTLLFSNLEHIQHLKYMGYRGRPIPTESIFEPIKHLPLLESLELANLVEDGGQPNCLASTLQDLKNLKQLSLMHVDIKDNSWGLHKAPPQLVKLKIHDALNPHHPPGLSGHPNVFHPEIHRFSLPALTHLTIFRDQPYETVRCFTGCPNLRHLTVYHSFEDRFENFTDFIISDVFSNLKEIVMPMKFRTRQIHGPALDPKLIPLEDFCKSKGIKLNIWDNCFLEQPFYPREVPMFNK</sequence>
<reference evidence="2" key="1">
    <citation type="journal article" date="2011" name="Proc. Natl. Acad. Sci. U.S.A.">
        <title>Obligate biotrophy features unraveled by the genomic analysis of rust fungi.</title>
        <authorList>
            <person name="Duplessis S."/>
            <person name="Cuomo C.A."/>
            <person name="Lin Y.-C."/>
            <person name="Aerts A."/>
            <person name="Tisserant E."/>
            <person name="Veneault-Fourrey C."/>
            <person name="Joly D.L."/>
            <person name="Hacquard S."/>
            <person name="Amselem J."/>
            <person name="Cantarel B.L."/>
            <person name="Chiu R."/>
            <person name="Coutinho P.M."/>
            <person name="Feau N."/>
            <person name="Field M."/>
            <person name="Frey P."/>
            <person name="Gelhaye E."/>
            <person name="Goldberg J."/>
            <person name="Grabherr M.G."/>
            <person name="Kodira C.D."/>
            <person name="Kohler A."/>
            <person name="Kuees U."/>
            <person name="Lindquist E.A."/>
            <person name="Lucas S.M."/>
            <person name="Mago R."/>
            <person name="Mauceli E."/>
            <person name="Morin E."/>
            <person name="Murat C."/>
            <person name="Pangilinan J.L."/>
            <person name="Park R."/>
            <person name="Pearson M."/>
            <person name="Quesneville H."/>
            <person name="Rouhier N."/>
            <person name="Sakthikumar S."/>
            <person name="Salamov A.A."/>
            <person name="Schmutz J."/>
            <person name="Selles B."/>
            <person name="Shapiro H."/>
            <person name="Tanguay P."/>
            <person name="Tuskan G.A."/>
            <person name="Henrissat B."/>
            <person name="Van de Peer Y."/>
            <person name="Rouze P."/>
            <person name="Ellis J.G."/>
            <person name="Dodds P.N."/>
            <person name="Schein J.E."/>
            <person name="Zhong S."/>
            <person name="Hamelin R.C."/>
            <person name="Grigoriev I.V."/>
            <person name="Szabo L.J."/>
            <person name="Martin F."/>
        </authorList>
    </citation>
    <scope>NUCLEOTIDE SEQUENCE [LARGE SCALE GENOMIC DNA]</scope>
    <source>
        <strain evidence="2">98AG31 / pathotype 3-4-7</strain>
    </source>
</reference>
<proteinExistence type="predicted"/>
<dbReference type="EMBL" id="GL883097">
    <property type="protein sequence ID" value="EGG09400.1"/>
    <property type="molecule type" value="Genomic_DNA"/>
</dbReference>
<dbReference type="Proteomes" id="UP000001072">
    <property type="component" value="Unassembled WGS sequence"/>
</dbReference>
<dbReference type="Gene3D" id="3.80.10.10">
    <property type="entry name" value="Ribonuclease Inhibitor"/>
    <property type="match status" value="1"/>
</dbReference>
<dbReference type="GeneID" id="18937377"/>